<evidence type="ECO:0000256" key="3">
    <source>
        <dbReference type="ARBA" id="ARBA00006577"/>
    </source>
</evidence>
<evidence type="ECO:0000256" key="8">
    <source>
        <dbReference type="ARBA" id="ARBA00037071"/>
    </source>
</evidence>
<comment type="similarity">
    <text evidence="3 10">Belongs to the FKBP-type PPIase family.</text>
</comment>
<keyword evidence="13" id="KW-1185">Reference proteome</keyword>
<dbReference type="InterPro" id="IPR046357">
    <property type="entry name" value="PPIase_dom_sf"/>
</dbReference>
<dbReference type="InterPro" id="IPR001179">
    <property type="entry name" value="PPIase_FKBP_dom"/>
</dbReference>
<evidence type="ECO:0000256" key="7">
    <source>
        <dbReference type="ARBA" id="ARBA00023235"/>
    </source>
</evidence>
<keyword evidence="7 9" id="KW-0413">Isomerase</keyword>
<protein>
    <recommendedName>
        <fullName evidence="10">Peptidyl-prolyl cis-trans isomerase</fullName>
        <ecNumber evidence="10">5.2.1.8</ecNumber>
    </recommendedName>
</protein>
<dbReference type="GO" id="GO:0016853">
    <property type="term" value="F:isomerase activity"/>
    <property type="evidence" value="ECO:0007669"/>
    <property type="project" value="UniProtKB-KW"/>
</dbReference>
<evidence type="ECO:0000259" key="11">
    <source>
        <dbReference type="PROSITE" id="PS50059"/>
    </source>
</evidence>
<evidence type="ECO:0000256" key="6">
    <source>
        <dbReference type="ARBA" id="ARBA00023186"/>
    </source>
</evidence>
<dbReference type="Proteomes" id="UP001194469">
    <property type="component" value="Unassembled WGS sequence"/>
</dbReference>
<evidence type="ECO:0000256" key="9">
    <source>
        <dbReference type="PROSITE-ProRule" id="PRU00277"/>
    </source>
</evidence>
<comment type="subcellular location">
    <subcellularLocation>
        <location evidence="2">Cytoplasm</location>
    </subcellularLocation>
</comment>
<gene>
    <name evidence="12" type="ORF">FVW20_04110</name>
</gene>
<evidence type="ECO:0000256" key="5">
    <source>
        <dbReference type="ARBA" id="ARBA00023110"/>
    </source>
</evidence>
<dbReference type="SUPFAM" id="SSF54534">
    <property type="entry name" value="FKBP-like"/>
    <property type="match status" value="1"/>
</dbReference>
<keyword evidence="4" id="KW-0963">Cytoplasm</keyword>
<proteinExistence type="inferred from homology"/>
<dbReference type="Pfam" id="PF00254">
    <property type="entry name" value="FKBP_C"/>
    <property type="match status" value="1"/>
</dbReference>
<evidence type="ECO:0000313" key="12">
    <source>
        <dbReference type="EMBL" id="MBG3876233.1"/>
    </source>
</evidence>
<comment type="caution">
    <text evidence="12">The sequence shown here is derived from an EMBL/GenBank/DDBJ whole genome shotgun (WGS) entry which is preliminary data.</text>
</comment>
<accession>A0ABS0J1B7</accession>
<evidence type="ECO:0000256" key="10">
    <source>
        <dbReference type="RuleBase" id="RU003915"/>
    </source>
</evidence>
<dbReference type="PANTHER" id="PTHR47861:SF3">
    <property type="entry name" value="FKBP-TYPE PEPTIDYL-PROLYL CIS-TRANS ISOMERASE SLYD"/>
    <property type="match status" value="1"/>
</dbReference>
<reference evidence="12 13" key="1">
    <citation type="submission" date="2019-08" db="EMBL/GenBank/DDBJ databases">
        <authorList>
            <person name="Luo N."/>
        </authorList>
    </citation>
    <scope>NUCLEOTIDE SEQUENCE [LARGE SCALE GENOMIC DNA]</scope>
    <source>
        <strain evidence="12 13">NCIMB 9442</strain>
    </source>
</reference>
<comment type="catalytic activity">
    <reaction evidence="1 9 10">
        <text>[protein]-peptidylproline (omega=180) = [protein]-peptidylproline (omega=0)</text>
        <dbReference type="Rhea" id="RHEA:16237"/>
        <dbReference type="Rhea" id="RHEA-COMP:10747"/>
        <dbReference type="Rhea" id="RHEA-COMP:10748"/>
        <dbReference type="ChEBI" id="CHEBI:83833"/>
        <dbReference type="ChEBI" id="CHEBI:83834"/>
        <dbReference type="EC" id="5.2.1.8"/>
    </reaction>
</comment>
<evidence type="ECO:0000313" key="13">
    <source>
        <dbReference type="Proteomes" id="UP001194469"/>
    </source>
</evidence>
<evidence type="ECO:0000256" key="2">
    <source>
        <dbReference type="ARBA" id="ARBA00004496"/>
    </source>
</evidence>
<evidence type="ECO:0000256" key="4">
    <source>
        <dbReference type="ARBA" id="ARBA00022490"/>
    </source>
</evidence>
<name>A0ABS0J1B7_9BACT</name>
<evidence type="ECO:0000256" key="1">
    <source>
        <dbReference type="ARBA" id="ARBA00000971"/>
    </source>
</evidence>
<dbReference type="PROSITE" id="PS50059">
    <property type="entry name" value="FKBP_PPIASE"/>
    <property type="match status" value="1"/>
</dbReference>
<organism evidence="12 13">
    <name type="scientific">Nitratidesulfovibrio oxamicus</name>
    <dbReference type="NCBI Taxonomy" id="32016"/>
    <lineage>
        <taxon>Bacteria</taxon>
        <taxon>Pseudomonadati</taxon>
        <taxon>Thermodesulfobacteriota</taxon>
        <taxon>Desulfovibrionia</taxon>
        <taxon>Desulfovibrionales</taxon>
        <taxon>Desulfovibrionaceae</taxon>
        <taxon>Nitratidesulfovibrio</taxon>
    </lineage>
</organism>
<comment type="function">
    <text evidence="8">Also involved in hydrogenase metallocenter assembly, probably by participating in the nickel insertion step. This function in hydrogenase biosynthesis requires chaperone activity and the presence of the metal-binding domain, but not PPIase activity.</text>
</comment>
<feature type="domain" description="PPIase FKBP-type" evidence="11">
    <location>
        <begin position="6"/>
        <end position="87"/>
    </location>
</feature>
<sequence length="140" mass="15346">MALKNGDTVRVHYTGTLDDGTEFDSSRDREPLEFTLGEGMLIPGFEKAVLGLGKGQSVKITIPADEAYGEHVEEMIITVPRDQVPPHIEPEVGLMLQLMTDDGELDVTVTDVTEEHVTLDANHPLAGEDLTFDIELVEIC</sequence>
<keyword evidence="5 9" id="KW-0697">Rotamase</keyword>
<dbReference type="EMBL" id="VRYY01000088">
    <property type="protein sequence ID" value="MBG3876233.1"/>
    <property type="molecule type" value="Genomic_DNA"/>
</dbReference>
<dbReference type="Gene3D" id="3.10.50.40">
    <property type="match status" value="1"/>
</dbReference>
<keyword evidence="6" id="KW-0143">Chaperone</keyword>
<dbReference type="EC" id="5.2.1.8" evidence="10"/>
<dbReference type="PANTHER" id="PTHR47861">
    <property type="entry name" value="FKBP-TYPE PEPTIDYL-PROLYL CIS-TRANS ISOMERASE SLYD"/>
    <property type="match status" value="1"/>
</dbReference>
<dbReference type="RefSeq" id="WP_012612157.1">
    <property type="nucleotide sequence ID" value="NZ_VRYY01000088.1"/>
</dbReference>